<evidence type="ECO:0000259" key="2">
    <source>
        <dbReference type="Pfam" id="PF00144"/>
    </source>
</evidence>
<feature type="signal peptide" evidence="1">
    <location>
        <begin position="1"/>
        <end position="32"/>
    </location>
</feature>
<sequence>MYAMKVNANLFTLSICSIICLLVFSSCKSTVASKESTLPASTTSHISTEPVFPDKEWLTSSPEQQGMDSQILTDMFTEINTSQIDIHSVAIVRNGNLITEAYADPYTRQSKQGIYSVTKSIISALIGLAIQEDTIKNVDERIVDLLTDTSFDNEDEEKRSITIKHLLTMTSGLNWPELTGAYYGDNNIIFKMSNSPNWVDFIRDQPMLAPPGQLFNYSSGNSHLLSAIITKSTGIPTQDYAAKKLFLPLGINDLQWDSDPQGIANGGFGLKMKTLDLARFGLLYLNNGKWAHNKQLLSPDWIKQSTQILAGGEYGYQWRISADGDYYARGFRGQYIFISPSNNLLAVFTSDLNLNDELLPYQLFTRYVKKSVKSSSPLQGNITAKDTYNNALTHFQTPDLLSTDLPDKAMQISGATYQFEPNEYGYQELSFNFDEKSNEGLYTLHIQGGPTLVQTFGLDGRYRTQDNNSLKGFWKEDSFVLNEKYSGVPFTYTSTFSFNKDGIQLDFSSSEGQSFSLSGKKKS</sequence>
<feature type="chain" id="PRO_5039629344" evidence="1">
    <location>
        <begin position="33"/>
        <end position="523"/>
    </location>
</feature>
<proteinExistence type="predicted"/>
<dbReference type="PROSITE" id="PS51257">
    <property type="entry name" value="PROKAR_LIPOPROTEIN"/>
    <property type="match status" value="1"/>
</dbReference>
<organism evidence="3 4">
    <name type="scientific">Paenibacillus psychroresistens</name>
    <dbReference type="NCBI Taxonomy" id="1778678"/>
    <lineage>
        <taxon>Bacteria</taxon>
        <taxon>Bacillati</taxon>
        <taxon>Bacillota</taxon>
        <taxon>Bacilli</taxon>
        <taxon>Bacillales</taxon>
        <taxon>Paenibacillaceae</taxon>
        <taxon>Paenibacillus</taxon>
    </lineage>
</organism>
<dbReference type="EMBL" id="CP034235">
    <property type="protein sequence ID" value="QGQ95041.1"/>
    <property type="molecule type" value="Genomic_DNA"/>
</dbReference>
<reference evidence="4" key="1">
    <citation type="submission" date="2018-11" db="EMBL/GenBank/DDBJ databases">
        <title>Complete genome sequence of Paenibacillus sp. ML311-T8.</title>
        <authorList>
            <person name="Nam Y.-D."/>
            <person name="Kang J."/>
            <person name="Chung W.-H."/>
            <person name="Park Y.S."/>
        </authorList>
    </citation>
    <scope>NUCLEOTIDE SEQUENCE [LARGE SCALE GENOMIC DNA]</scope>
    <source>
        <strain evidence="4">ML311-T8</strain>
    </source>
</reference>
<accession>A0A6B8REX1</accession>
<protein>
    <submittedName>
        <fullName evidence="3">Class C beta-lactamase-related serine hydrolase</fullName>
    </submittedName>
</protein>
<dbReference type="Proteomes" id="UP000426246">
    <property type="component" value="Chromosome"/>
</dbReference>
<evidence type="ECO:0000256" key="1">
    <source>
        <dbReference type="SAM" id="SignalP"/>
    </source>
</evidence>
<keyword evidence="1" id="KW-0732">Signal</keyword>
<dbReference type="PANTHER" id="PTHR43283:SF7">
    <property type="entry name" value="BETA-LACTAMASE-RELATED DOMAIN-CONTAINING PROTEIN"/>
    <property type="match status" value="1"/>
</dbReference>
<name>A0A6B8REX1_9BACL</name>
<dbReference type="Gene3D" id="3.40.710.10">
    <property type="entry name" value="DD-peptidase/beta-lactamase superfamily"/>
    <property type="match status" value="1"/>
</dbReference>
<evidence type="ECO:0000313" key="3">
    <source>
        <dbReference type="EMBL" id="QGQ95041.1"/>
    </source>
</evidence>
<keyword evidence="3" id="KW-0378">Hydrolase</keyword>
<dbReference type="InterPro" id="IPR012338">
    <property type="entry name" value="Beta-lactam/transpept-like"/>
</dbReference>
<feature type="domain" description="Beta-lactamase-related" evidence="2">
    <location>
        <begin position="88"/>
        <end position="352"/>
    </location>
</feature>
<dbReference type="InterPro" id="IPR050789">
    <property type="entry name" value="Diverse_Enzym_Activities"/>
</dbReference>
<dbReference type="SUPFAM" id="SSF56601">
    <property type="entry name" value="beta-lactamase/transpeptidase-like"/>
    <property type="match status" value="1"/>
</dbReference>
<gene>
    <name evidence="3" type="ORF">EHS13_09165</name>
</gene>
<dbReference type="GO" id="GO:0016787">
    <property type="term" value="F:hydrolase activity"/>
    <property type="evidence" value="ECO:0007669"/>
    <property type="project" value="UniProtKB-KW"/>
</dbReference>
<dbReference type="PANTHER" id="PTHR43283">
    <property type="entry name" value="BETA-LACTAMASE-RELATED"/>
    <property type="match status" value="1"/>
</dbReference>
<evidence type="ECO:0000313" key="4">
    <source>
        <dbReference type="Proteomes" id="UP000426246"/>
    </source>
</evidence>
<dbReference type="AlphaFoldDB" id="A0A6B8REX1"/>
<dbReference type="KEGG" id="ppsc:EHS13_09165"/>
<keyword evidence="4" id="KW-1185">Reference proteome</keyword>
<dbReference type="Pfam" id="PF00144">
    <property type="entry name" value="Beta-lactamase"/>
    <property type="match status" value="1"/>
</dbReference>
<dbReference type="InterPro" id="IPR001466">
    <property type="entry name" value="Beta-lactam-related"/>
</dbReference>